<dbReference type="InterPro" id="IPR001128">
    <property type="entry name" value="Cyt_P450"/>
</dbReference>
<dbReference type="InterPro" id="IPR002401">
    <property type="entry name" value="Cyt_P450_E_grp-I"/>
</dbReference>
<feature type="transmembrane region" description="Helical" evidence="14">
    <location>
        <begin position="6"/>
        <end position="28"/>
    </location>
</feature>
<keyword evidence="6" id="KW-0560">Oxidoreductase</keyword>
<dbReference type="GO" id="GO:0020037">
    <property type="term" value="F:heme binding"/>
    <property type="evidence" value="ECO:0007669"/>
    <property type="project" value="InterPro"/>
</dbReference>
<evidence type="ECO:0000256" key="12">
    <source>
        <dbReference type="ARBA" id="ARBA00079990"/>
    </source>
</evidence>
<dbReference type="FunFam" id="1.10.630.10:FF:000076">
    <property type="entry name" value="Cytochrome P450 monooxygenase"/>
    <property type="match status" value="1"/>
</dbReference>
<dbReference type="CDD" id="cd11060">
    <property type="entry name" value="CYP57A1-like"/>
    <property type="match status" value="1"/>
</dbReference>
<name>A0A6G1IE94_9PLEO</name>
<evidence type="ECO:0000256" key="3">
    <source>
        <dbReference type="ARBA" id="ARBA00010617"/>
    </source>
</evidence>
<evidence type="ECO:0000256" key="4">
    <source>
        <dbReference type="ARBA" id="ARBA00022617"/>
    </source>
</evidence>
<proteinExistence type="inferred from homology"/>
<evidence type="ECO:0000256" key="2">
    <source>
        <dbReference type="ARBA" id="ARBA00004972"/>
    </source>
</evidence>
<dbReference type="AlphaFoldDB" id="A0A6G1IE94"/>
<dbReference type="PRINTS" id="PR00385">
    <property type="entry name" value="P450"/>
</dbReference>
<dbReference type="PANTHER" id="PTHR24305">
    <property type="entry name" value="CYTOCHROME P450"/>
    <property type="match status" value="1"/>
</dbReference>
<comment type="cofactor">
    <cofactor evidence="1 13">
        <name>heme</name>
        <dbReference type="ChEBI" id="CHEBI:30413"/>
    </cofactor>
</comment>
<keyword evidence="14" id="KW-0472">Membrane</keyword>
<evidence type="ECO:0000256" key="11">
    <source>
        <dbReference type="ARBA" id="ARBA00068222"/>
    </source>
</evidence>
<evidence type="ECO:0000256" key="8">
    <source>
        <dbReference type="ARBA" id="ARBA00023026"/>
    </source>
</evidence>
<keyword evidence="14" id="KW-1133">Transmembrane helix</keyword>
<evidence type="ECO:0000256" key="6">
    <source>
        <dbReference type="ARBA" id="ARBA00023002"/>
    </source>
</evidence>
<dbReference type="SUPFAM" id="SSF48264">
    <property type="entry name" value="Cytochrome P450"/>
    <property type="match status" value="1"/>
</dbReference>
<evidence type="ECO:0000313" key="16">
    <source>
        <dbReference type="Proteomes" id="UP000799291"/>
    </source>
</evidence>
<keyword evidence="14" id="KW-0812">Transmembrane</keyword>
<dbReference type="InterPro" id="IPR050121">
    <property type="entry name" value="Cytochrome_P450_monoxygenase"/>
</dbReference>
<dbReference type="GO" id="GO:0016705">
    <property type="term" value="F:oxidoreductase activity, acting on paired donors, with incorporation or reduction of molecular oxygen"/>
    <property type="evidence" value="ECO:0007669"/>
    <property type="project" value="InterPro"/>
</dbReference>
<dbReference type="GO" id="GO:0005506">
    <property type="term" value="F:iron ion binding"/>
    <property type="evidence" value="ECO:0007669"/>
    <property type="project" value="InterPro"/>
</dbReference>
<dbReference type="InterPro" id="IPR036396">
    <property type="entry name" value="Cyt_P450_sf"/>
</dbReference>
<keyword evidence="8" id="KW-0843">Virulence</keyword>
<dbReference type="Pfam" id="PF00067">
    <property type="entry name" value="p450"/>
    <property type="match status" value="1"/>
</dbReference>
<keyword evidence="7 13" id="KW-0408">Iron</keyword>
<accession>A0A6G1IE94</accession>
<dbReference type="EMBL" id="MU005636">
    <property type="protein sequence ID" value="KAF2676291.1"/>
    <property type="molecule type" value="Genomic_DNA"/>
</dbReference>
<dbReference type="OrthoDB" id="3934656at2759"/>
<evidence type="ECO:0000313" key="15">
    <source>
        <dbReference type="EMBL" id="KAF2676291.1"/>
    </source>
</evidence>
<dbReference type="GO" id="GO:0004497">
    <property type="term" value="F:monooxygenase activity"/>
    <property type="evidence" value="ECO:0007669"/>
    <property type="project" value="UniProtKB-KW"/>
</dbReference>
<comment type="similarity">
    <text evidence="3">Belongs to the cytochrome P450 family.</text>
</comment>
<comment type="pathway">
    <text evidence="2">Hormone biosynthesis.</text>
</comment>
<organism evidence="15 16">
    <name type="scientific">Lentithecium fluviatile CBS 122367</name>
    <dbReference type="NCBI Taxonomy" id="1168545"/>
    <lineage>
        <taxon>Eukaryota</taxon>
        <taxon>Fungi</taxon>
        <taxon>Dikarya</taxon>
        <taxon>Ascomycota</taxon>
        <taxon>Pezizomycotina</taxon>
        <taxon>Dothideomycetes</taxon>
        <taxon>Pleosporomycetidae</taxon>
        <taxon>Pleosporales</taxon>
        <taxon>Massarineae</taxon>
        <taxon>Lentitheciaceae</taxon>
        <taxon>Lentithecium</taxon>
    </lineage>
</organism>
<dbReference type="Gene3D" id="1.10.630.10">
    <property type="entry name" value="Cytochrome P450"/>
    <property type="match status" value="1"/>
</dbReference>
<keyword evidence="4 13" id="KW-0349">Heme</keyword>
<keyword evidence="16" id="KW-1185">Reference proteome</keyword>
<reference evidence="15" key="1">
    <citation type="journal article" date="2020" name="Stud. Mycol.">
        <title>101 Dothideomycetes genomes: a test case for predicting lifestyles and emergence of pathogens.</title>
        <authorList>
            <person name="Haridas S."/>
            <person name="Albert R."/>
            <person name="Binder M."/>
            <person name="Bloem J."/>
            <person name="Labutti K."/>
            <person name="Salamov A."/>
            <person name="Andreopoulos B."/>
            <person name="Baker S."/>
            <person name="Barry K."/>
            <person name="Bills G."/>
            <person name="Bluhm B."/>
            <person name="Cannon C."/>
            <person name="Castanera R."/>
            <person name="Culley D."/>
            <person name="Daum C."/>
            <person name="Ezra D."/>
            <person name="Gonzalez J."/>
            <person name="Henrissat B."/>
            <person name="Kuo A."/>
            <person name="Liang C."/>
            <person name="Lipzen A."/>
            <person name="Lutzoni F."/>
            <person name="Magnuson J."/>
            <person name="Mondo S."/>
            <person name="Nolan M."/>
            <person name="Ohm R."/>
            <person name="Pangilinan J."/>
            <person name="Park H.-J."/>
            <person name="Ramirez L."/>
            <person name="Alfaro M."/>
            <person name="Sun H."/>
            <person name="Tritt A."/>
            <person name="Yoshinaga Y."/>
            <person name="Zwiers L.-H."/>
            <person name="Turgeon B."/>
            <person name="Goodwin S."/>
            <person name="Spatafora J."/>
            <person name="Crous P."/>
            <person name="Grigoriev I."/>
        </authorList>
    </citation>
    <scope>NUCLEOTIDE SEQUENCE</scope>
    <source>
        <strain evidence="15">CBS 122367</strain>
    </source>
</reference>
<evidence type="ECO:0000256" key="1">
    <source>
        <dbReference type="ARBA" id="ARBA00001971"/>
    </source>
</evidence>
<protein>
    <recommendedName>
        <fullName evidence="11">Cytochrome P450 monooxygenase ABA1</fullName>
    </recommendedName>
    <alternativeName>
        <fullName evidence="12">Abscisic acid biosynthesis protein 1</fullName>
    </alternativeName>
    <alternativeName>
        <fullName evidence="10">Cytochrome P450 monooxygenase aba1</fullName>
    </alternativeName>
</protein>
<evidence type="ECO:0000256" key="9">
    <source>
        <dbReference type="ARBA" id="ARBA00023033"/>
    </source>
</evidence>
<sequence>MASESLLGVAFKFLLPFFPAILVVWYVVSSFQTWYRLRHIPGPFLGKFSYLFMLKTQASGKQHFTFREVNAKYGSLARIGPNELTTNDPELIRRMSAARSTYFRSDWYRGMRLDPHTDNVLSERDVKVHDERRAKMAGAYAGRENPQLEKDVDDQIAAWCNLIRTKYISTGETLKPMDIATQVQYFTLDVITSLAYGKAFGYLAQDTDVFDYIKTGEQLVATVATIMGIAPIQNFLYNTNLIFRVAPHPEDPKGLGKMMAVAREVVGERFGPDAKAKQDMLGAFVRNGIPQKQIEAEILIQIMAGSDTTASGLRSTFLRLLTSSRALTKLRAEIDAAIADGRASSPIQQSEAKELPYLQAVIKEGLRINPPFLGQLSKEVPAGGDTYNGIYLPAGTRIGHNTFSLMRQPLFGADVDMFRPERWLEAEPETRREMEKTLELVFGYGRWGCLGKSVAYLEMDKVYFELLRQFDFDIVNSEKPWHSENYNIWMQHGFYLRVTERESAKSQQ</sequence>
<evidence type="ECO:0000256" key="5">
    <source>
        <dbReference type="ARBA" id="ARBA00022723"/>
    </source>
</evidence>
<feature type="binding site" description="axial binding residue" evidence="13">
    <location>
        <position position="449"/>
    </location>
    <ligand>
        <name>heme</name>
        <dbReference type="ChEBI" id="CHEBI:30413"/>
    </ligand>
    <ligandPart>
        <name>Fe</name>
        <dbReference type="ChEBI" id="CHEBI:18248"/>
    </ligandPart>
</feature>
<dbReference type="PRINTS" id="PR00463">
    <property type="entry name" value="EP450I"/>
</dbReference>
<keyword evidence="5 13" id="KW-0479">Metal-binding</keyword>
<evidence type="ECO:0000256" key="13">
    <source>
        <dbReference type="PIRSR" id="PIRSR602401-1"/>
    </source>
</evidence>
<evidence type="ECO:0000256" key="7">
    <source>
        <dbReference type="ARBA" id="ARBA00023004"/>
    </source>
</evidence>
<dbReference type="PANTHER" id="PTHR24305:SF77">
    <property type="entry name" value="CYTOCHROME P450 MONOOXYGENASE"/>
    <property type="match status" value="1"/>
</dbReference>
<evidence type="ECO:0000256" key="10">
    <source>
        <dbReference type="ARBA" id="ARBA00067672"/>
    </source>
</evidence>
<dbReference type="Proteomes" id="UP000799291">
    <property type="component" value="Unassembled WGS sequence"/>
</dbReference>
<evidence type="ECO:0000256" key="14">
    <source>
        <dbReference type="SAM" id="Phobius"/>
    </source>
</evidence>
<gene>
    <name evidence="15" type="ORF">K458DRAFT_351882</name>
</gene>
<keyword evidence="9" id="KW-0503">Monooxygenase</keyword>